<dbReference type="Pfam" id="PF20434">
    <property type="entry name" value="BD-FAE"/>
    <property type="match status" value="1"/>
</dbReference>
<evidence type="ECO:0000259" key="2">
    <source>
        <dbReference type="Pfam" id="PF20434"/>
    </source>
</evidence>
<dbReference type="Gene3D" id="3.40.50.1820">
    <property type="entry name" value="alpha/beta hydrolase"/>
    <property type="match status" value="1"/>
</dbReference>
<dbReference type="PANTHER" id="PTHR48081:SF13">
    <property type="entry name" value="ALPHA_BETA HYDROLASE"/>
    <property type="match status" value="1"/>
</dbReference>
<organism evidence="3 4">
    <name type="scientific">Paraconexibacter algicola</name>
    <dbReference type="NCBI Taxonomy" id="2133960"/>
    <lineage>
        <taxon>Bacteria</taxon>
        <taxon>Bacillati</taxon>
        <taxon>Actinomycetota</taxon>
        <taxon>Thermoleophilia</taxon>
        <taxon>Solirubrobacterales</taxon>
        <taxon>Paraconexibacteraceae</taxon>
        <taxon>Paraconexibacter</taxon>
    </lineage>
</organism>
<dbReference type="AlphaFoldDB" id="A0A2T4ULT3"/>
<keyword evidence="1 3" id="KW-0378">Hydrolase</keyword>
<dbReference type="OrthoDB" id="255603at2"/>
<gene>
    <name evidence="3" type="ORF">C7Y72_11250</name>
</gene>
<protein>
    <submittedName>
        <fullName evidence="3">Alpha/beta hydrolase</fullName>
    </submittedName>
</protein>
<keyword evidence="4" id="KW-1185">Reference proteome</keyword>
<dbReference type="SUPFAM" id="SSF53474">
    <property type="entry name" value="alpha/beta-Hydrolases"/>
    <property type="match status" value="1"/>
</dbReference>
<name>A0A2T4ULT3_9ACTN</name>
<feature type="domain" description="BD-FAE-like" evidence="2">
    <location>
        <begin position="38"/>
        <end position="218"/>
    </location>
</feature>
<sequence>MSITTQVVRHALLQHPQRRRVADHKDGRAELLVPTGPGPHPVAIVVHGGYWRTQYGSLIMRPLCADLRRRGWATWNIEYGRIGRGGRGGWPTTFTDVAAMVDHLTRLADERLDLSRVVVVGHSAGGQLALWIGGRAGLPVGAVGADPALTVAHVVALSPVTDMVRAGAPAAAVLGGTVQDVPDHFAQADPMRRLPLGVPVTIVHPVADATVPVARSREYVTAARAAGADVELLEPATGGHREVIDPGHAAWRAAGERLDRLRATV</sequence>
<dbReference type="EMBL" id="PYYB01000001">
    <property type="protein sequence ID" value="PTL60174.1"/>
    <property type="molecule type" value="Genomic_DNA"/>
</dbReference>
<dbReference type="Proteomes" id="UP000240739">
    <property type="component" value="Unassembled WGS sequence"/>
</dbReference>
<dbReference type="InterPro" id="IPR050300">
    <property type="entry name" value="GDXG_lipolytic_enzyme"/>
</dbReference>
<dbReference type="GO" id="GO:0016787">
    <property type="term" value="F:hydrolase activity"/>
    <property type="evidence" value="ECO:0007669"/>
    <property type="project" value="UniProtKB-KW"/>
</dbReference>
<accession>A0A2T4ULT3</accession>
<dbReference type="InterPro" id="IPR029058">
    <property type="entry name" value="AB_hydrolase_fold"/>
</dbReference>
<dbReference type="InterPro" id="IPR049492">
    <property type="entry name" value="BD-FAE-like_dom"/>
</dbReference>
<reference evidence="3 4" key="1">
    <citation type="submission" date="2018-03" db="EMBL/GenBank/DDBJ databases">
        <title>Aquarubrobacter algicola gen. nov., sp. nov., a novel actinobacterium isolated from shallow eutrophic lake during the end of cyanobacterial harmful algal blooms.</title>
        <authorList>
            <person name="Chun S.J."/>
        </authorList>
    </citation>
    <scope>NUCLEOTIDE SEQUENCE [LARGE SCALE GENOMIC DNA]</scope>
    <source>
        <strain evidence="3 4">Seoho-28</strain>
    </source>
</reference>
<evidence type="ECO:0000256" key="1">
    <source>
        <dbReference type="ARBA" id="ARBA00022801"/>
    </source>
</evidence>
<proteinExistence type="predicted"/>
<dbReference type="RefSeq" id="WP_107568819.1">
    <property type="nucleotide sequence ID" value="NZ_PYYB01000001.1"/>
</dbReference>
<evidence type="ECO:0000313" key="4">
    <source>
        <dbReference type="Proteomes" id="UP000240739"/>
    </source>
</evidence>
<dbReference type="PANTHER" id="PTHR48081">
    <property type="entry name" value="AB HYDROLASE SUPERFAMILY PROTEIN C4A8.06C"/>
    <property type="match status" value="1"/>
</dbReference>
<comment type="caution">
    <text evidence="3">The sequence shown here is derived from an EMBL/GenBank/DDBJ whole genome shotgun (WGS) entry which is preliminary data.</text>
</comment>
<evidence type="ECO:0000313" key="3">
    <source>
        <dbReference type="EMBL" id="PTL60174.1"/>
    </source>
</evidence>